<feature type="compositionally biased region" description="Basic residues" evidence="1">
    <location>
        <begin position="102"/>
        <end position="113"/>
    </location>
</feature>
<proteinExistence type="predicted"/>
<feature type="compositionally biased region" description="Low complexity" evidence="1">
    <location>
        <begin position="154"/>
        <end position="166"/>
    </location>
</feature>
<dbReference type="EMBL" id="AP009091">
    <property type="protein sequence ID" value="BAI39920.1"/>
    <property type="molecule type" value="Genomic_DNA"/>
</dbReference>
<feature type="compositionally biased region" description="Basic and acidic residues" evidence="1">
    <location>
        <begin position="196"/>
        <end position="214"/>
    </location>
</feature>
<feature type="compositionally biased region" description="Basic and acidic residues" evidence="1">
    <location>
        <begin position="114"/>
        <end position="123"/>
    </location>
</feature>
<feature type="compositionally biased region" description="Basic and acidic residues" evidence="1">
    <location>
        <begin position="224"/>
        <end position="254"/>
    </location>
</feature>
<feature type="domain" description="DUF834" evidence="2">
    <location>
        <begin position="166"/>
        <end position="214"/>
    </location>
</feature>
<gene>
    <name evidence="3" type="primary">K0039A02.2</name>
    <name evidence="4" type="synonym">K0155E09.53</name>
</gene>
<evidence type="ECO:0000259" key="2">
    <source>
        <dbReference type="Pfam" id="PF05754"/>
    </source>
</evidence>
<evidence type="ECO:0000256" key="1">
    <source>
        <dbReference type="SAM" id="MobiDB-lite"/>
    </source>
</evidence>
<evidence type="ECO:0000313" key="3">
    <source>
        <dbReference type="EMBL" id="BAI39706.1"/>
    </source>
</evidence>
<feature type="region of interest" description="Disordered" evidence="1">
    <location>
        <begin position="45"/>
        <end position="254"/>
    </location>
</feature>
<accession>C8TEY4</accession>
<evidence type="ECO:0000313" key="4">
    <source>
        <dbReference type="EMBL" id="BAI39920.1"/>
    </source>
</evidence>
<dbReference type="EMBL" id="AP009080">
    <property type="protein sequence ID" value="BAI39706.1"/>
    <property type="molecule type" value="Genomic_DNA"/>
</dbReference>
<feature type="compositionally biased region" description="Basic and acidic residues" evidence="1">
    <location>
        <begin position="135"/>
        <end position="144"/>
    </location>
</feature>
<reference evidence="3" key="1">
    <citation type="journal article" date="2009" name="Plant J.">
        <title>Comparative analysis of complete orthologous centromeres from two subspecies of rice reveals rapid variation of centromere organization and structure.</title>
        <authorList>
            <person name="Wu J."/>
            <person name="Fujisawa M."/>
            <person name="Tian Z."/>
            <person name="Yamagata H."/>
            <person name="Kamiya K."/>
            <person name="Shibata M."/>
            <person name="Hosokawa S."/>
            <person name="Ito Y."/>
            <person name="Hamada M."/>
            <person name="Katagiri S."/>
            <person name="Kurita K."/>
            <person name="Yamamoto M."/>
            <person name="Kikuta A."/>
            <person name="Machita K."/>
            <person name="Karasawa W."/>
            <person name="Kanamori H."/>
            <person name="Namiki N."/>
            <person name="Mizuno H."/>
            <person name="Ma J."/>
            <person name="Sasaki T."/>
            <person name="Matsumoto T."/>
        </authorList>
    </citation>
    <scope>NUCLEOTIDE SEQUENCE</scope>
</reference>
<dbReference type="InterPro" id="IPR008552">
    <property type="entry name" value="DUF834"/>
</dbReference>
<sequence>MHRQTTTDYNMKTTKDDITISAISRRCKYIGYHVSATSADHALTQTLGHRQEYRPNPTYGRNPRDSRGEGCADRVHGSGAHAAASRSTVDRVHAVGADRRPAGRARWRPRRHGRQEAARPRPDGHRRRPPARRSGARERGEKREAKRRSSAHPGSTAATETATEAARGGGAVRIDEDVGAPTVGGRNGGADEVGEDAAKPKEATPRREEVRGDDGGEPELGGDGGERGRRRELQSDGERVRRVAETEERGTGNV</sequence>
<feature type="compositionally biased region" description="Basic and acidic residues" evidence="1">
    <location>
        <begin position="62"/>
        <end position="76"/>
    </location>
</feature>
<name>C8TEY4_ORYSI</name>
<feature type="compositionally biased region" description="Basic and acidic residues" evidence="1">
    <location>
        <begin position="88"/>
        <end position="101"/>
    </location>
</feature>
<organism evidence="3">
    <name type="scientific">Oryza sativa subsp. indica</name>
    <name type="common">Rice</name>
    <dbReference type="NCBI Taxonomy" id="39946"/>
    <lineage>
        <taxon>Eukaryota</taxon>
        <taxon>Viridiplantae</taxon>
        <taxon>Streptophyta</taxon>
        <taxon>Embryophyta</taxon>
        <taxon>Tracheophyta</taxon>
        <taxon>Spermatophyta</taxon>
        <taxon>Magnoliopsida</taxon>
        <taxon>Liliopsida</taxon>
        <taxon>Poales</taxon>
        <taxon>Poaceae</taxon>
        <taxon>BOP clade</taxon>
        <taxon>Oryzoideae</taxon>
        <taxon>Oryzeae</taxon>
        <taxon>Oryzinae</taxon>
        <taxon>Oryza</taxon>
        <taxon>Oryza sativa</taxon>
    </lineage>
</organism>
<dbReference type="AlphaFoldDB" id="C8TEY4"/>
<protein>
    <submittedName>
        <fullName evidence="3">Pr1-like</fullName>
    </submittedName>
</protein>
<dbReference type="Pfam" id="PF05754">
    <property type="entry name" value="DUF834"/>
    <property type="match status" value="1"/>
</dbReference>